<dbReference type="Proteomes" id="UP000608513">
    <property type="component" value="Unassembled WGS sequence"/>
</dbReference>
<reference evidence="7" key="1">
    <citation type="submission" date="2020-08" db="EMBL/GenBank/DDBJ databases">
        <title>Ramlibacter sp. USB13 16S ribosomal RNA gene genome sequencing and assembly.</title>
        <authorList>
            <person name="Kang M."/>
        </authorList>
    </citation>
    <scope>NUCLEOTIDE SEQUENCE</scope>
    <source>
        <strain evidence="7">USB13</strain>
    </source>
</reference>
<keyword evidence="3 5" id="KW-1133">Transmembrane helix</keyword>
<dbReference type="GO" id="GO:0016020">
    <property type="term" value="C:membrane"/>
    <property type="evidence" value="ECO:0007669"/>
    <property type="project" value="UniProtKB-SubCell"/>
</dbReference>
<evidence type="ECO:0000313" key="7">
    <source>
        <dbReference type="EMBL" id="MBC5784222.1"/>
    </source>
</evidence>
<evidence type="ECO:0000313" key="8">
    <source>
        <dbReference type="Proteomes" id="UP000608513"/>
    </source>
</evidence>
<dbReference type="EMBL" id="JACORT010000006">
    <property type="protein sequence ID" value="MBC5784222.1"/>
    <property type="molecule type" value="Genomic_DNA"/>
</dbReference>
<feature type="transmembrane region" description="Helical" evidence="5">
    <location>
        <begin position="150"/>
        <end position="171"/>
    </location>
</feature>
<feature type="transmembrane region" description="Helical" evidence="5">
    <location>
        <begin position="192"/>
        <end position="210"/>
    </location>
</feature>
<evidence type="ECO:0000256" key="3">
    <source>
        <dbReference type="ARBA" id="ARBA00022989"/>
    </source>
</evidence>
<evidence type="ECO:0000259" key="6">
    <source>
        <dbReference type="Pfam" id="PF13515"/>
    </source>
</evidence>
<dbReference type="InterPro" id="IPR049453">
    <property type="entry name" value="Memb_transporter_dom"/>
</dbReference>
<feature type="transmembrane region" description="Helical" evidence="5">
    <location>
        <begin position="281"/>
        <end position="299"/>
    </location>
</feature>
<gene>
    <name evidence="7" type="ORF">H8N03_14820</name>
</gene>
<comment type="subcellular location">
    <subcellularLocation>
        <location evidence="1">Membrane</location>
        <topology evidence="1">Multi-pass membrane protein</topology>
    </subcellularLocation>
</comment>
<name>A0A923MUY7_9BURK</name>
<evidence type="ECO:0000256" key="4">
    <source>
        <dbReference type="ARBA" id="ARBA00023136"/>
    </source>
</evidence>
<comment type="caution">
    <text evidence="7">The sequence shown here is derived from an EMBL/GenBank/DDBJ whole genome shotgun (WGS) entry which is preliminary data.</text>
</comment>
<feature type="transmembrane region" description="Helical" evidence="5">
    <location>
        <begin position="216"/>
        <end position="235"/>
    </location>
</feature>
<keyword evidence="4 5" id="KW-0472">Membrane</keyword>
<organism evidence="7 8">
    <name type="scientific">Ramlibacter cellulosilyticus</name>
    <dbReference type="NCBI Taxonomy" id="2764187"/>
    <lineage>
        <taxon>Bacteria</taxon>
        <taxon>Pseudomonadati</taxon>
        <taxon>Pseudomonadota</taxon>
        <taxon>Betaproteobacteria</taxon>
        <taxon>Burkholderiales</taxon>
        <taxon>Comamonadaceae</taxon>
        <taxon>Ramlibacter</taxon>
    </lineage>
</organism>
<evidence type="ECO:0000256" key="5">
    <source>
        <dbReference type="SAM" id="Phobius"/>
    </source>
</evidence>
<proteinExistence type="predicted"/>
<feature type="domain" description="Integral membrane bound transporter" evidence="6">
    <location>
        <begin position="203"/>
        <end position="329"/>
    </location>
</feature>
<keyword evidence="2 5" id="KW-0812">Transmembrane</keyword>
<keyword evidence="8" id="KW-1185">Reference proteome</keyword>
<feature type="transmembrane region" description="Helical" evidence="5">
    <location>
        <begin position="99"/>
        <end position="119"/>
    </location>
</feature>
<evidence type="ECO:0000256" key="1">
    <source>
        <dbReference type="ARBA" id="ARBA00004141"/>
    </source>
</evidence>
<protein>
    <submittedName>
        <fullName evidence="7">FUSC family protein</fullName>
    </submittedName>
</protein>
<dbReference type="AlphaFoldDB" id="A0A923MUY7"/>
<dbReference type="Pfam" id="PF13515">
    <property type="entry name" value="FUSC_2"/>
    <property type="match status" value="1"/>
</dbReference>
<accession>A0A923MUY7</accession>
<feature type="transmembrane region" description="Helical" evidence="5">
    <location>
        <begin position="247"/>
        <end position="275"/>
    </location>
</feature>
<feature type="transmembrane region" description="Helical" evidence="5">
    <location>
        <begin position="29"/>
        <end position="62"/>
    </location>
</feature>
<feature type="transmembrane region" description="Helical" evidence="5">
    <location>
        <begin position="74"/>
        <end position="93"/>
    </location>
</feature>
<sequence>MNRLREFLARELRELARINASNRPWEMPLAAAAATALPVLIGAAFGELAHGLAASLGGLVFLHLPGTVLSHRMAWLMACAFGLISSYALGVLSNVYEPLTIPVLAVIAAVVTMVCRFYAVPPPGSLFFVMAAAIGAYTPASGAATVLQVGLVSLGCVLAVGIAFLYSLYLLRRQAPGAAPKAVHDFDVVVTEPVLIGAFVGLSLALAQALQLPRPYWVPVSCLAVIQGVTLRAVWTRQVQRIIGTGLGVLLFWGVAALPLNAWTVAVAIFTLSFIIETLVVRHYGMAVVFITPLSILLAEAAHLGSIDAHVLMQARLLDTVLGCVVGLAGGACLHSDAVRGRAGALLRRMVPQRVG</sequence>
<evidence type="ECO:0000256" key="2">
    <source>
        <dbReference type="ARBA" id="ARBA00022692"/>
    </source>
</evidence>
<dbReference type="RefSeq" id="WP_187076974.1">
    <property type="nucleotide sequence ID" value="NZ_JACORT010000006.1"/>
</dbReference>